<evidence type="ECO:0000256" key="1">
    <source>
        <dbReference type="SAM" id="Phobius"/>
    </source>
</evidence>
<dbReference type="Pfam" id="PF04578">
    <property type="entry name" value="DUF594"/>
    <property type="match status" value="1"/>
</dbReference>
<evidence type="ECO:0000313" key="3">
    <source>
        <dbReference type="EMBL" id="KAG2639734.1"/>
    </source>
</evidence>
<keyword evidence="1" id="KW-1133">Transmembrane helix</keyword>
<gene>
    <name evidence="3" type="ORF">PVAP13_2KG041000</name>
</gene>
<dbReference type="Pfam" id="PF13968">
    <property type="entry name" value="DUF4220"/>
    <property type="match status" value="1"/>
</dbReference>
<feature type="domain" description="DUF4220" evidence="2">
    <location>
        <begin position="99"/>
        <end position="496"/>
    </location>
</feature>
<accession>A0A8T0W2Z0</accession>
<keyword evidence="1" id="KW-0472">Membrane</keyword>
<feature type="transmembrane region" description="Helical" evidence="1">
    <location>
        <begin position="138"/>
        <end position="157"/>
    </location>
</feature>
<feature type="transmembrane region" description="Helical" evidence="1">
    <location>
        <begin position="365"/>
        <end position="387"/>
    </location>
</feature>
<keyword evidence="4" id="KW-1185">Reference proteome</keyword>
<organism evidence="3 4">
    <name type="scientific">Panicum virgatum</name>
    <name type="common">Blackwell switchgrass</name>
    <dbReference type="NCBI Taxonomy" id="38727"/>
    <lineage>
        <taxon>Eukaryota</taxon>
        <taxon>Viridiplantae</taxon>
        <taxon>Streptophyta</taxon>
        <taxon>Embryophyta</taxon>
        <taxon>Tracheophyta</taxon>
        <taxon>Spermatophyta</taxon>
        <taxon>Magnoliopsida</taxon>
        <taxon>Liliopsida</taxon>
        <taxon>Poales</taxon>
        <taxon>Poaceae</taxon>
        <taxon>PACMAD clade</taxon>
        <taxon>Panicoideae</taxon>
        <taxon>Panicodae</taxon>
        <taxon>Paniceae</taxon>
        <taxon>Panicinae</taxon>
        <taxon>Panicum</taxon>
        <taxon>Panicum sect. Hiantes</taxon>
    </lineage>
</organism>
<dbReference type="AlphaFoldDB" id="A0A8T0W2Z0"/>
<feature type="transmembrane region" description="Helical" evidence="1">
    <location>
        <begin position="25"/>
        <end position="48"/>
    </location>
</feature>
<keyword evidence="1" id="KW-0812">Transmembrane</keyword>
<protein>
    <recommendedName>
        <fullName evidence="2">DUF4220 domain-containing protein</fullName>
    </recommendedName>
</protein>
<dbReference type="Proteomes" id="UP000823388">
    <property type="component" value="Chromosome 2K"/>
</dbReference>
<dbReference type="EMBL" id="CM029039">
    <property type="protein sequence ID" value="KAG2639734.1"/>
    <property type="molecule type" value="Genomic_DNA"/>
</dbReference>
<feature type="transmembrane region" description="Helical" evidence="1">
    <location>
        <begin position="60"/>
        <end position="81"/>
    </location>
</feature>
<dbReference type="PANTHER" id="PTHR31325">
    <property type="entry name" value="OS01G0798800 PROTEIN-RELATED"/>
    <property type="match status" value="1"/>
</dbReference>
<dbReference type="InterPro" id="IPR007658">
    <property type="entry name" value="DUF594"/>
</dbReference>
<sequence>MAGGNSTISCSHLVSSFHKSMQGKIWLVNALQLAGAILAGLIVGIGIYGQRYRHHRLTRFIFLGTNTLFLAIISTVVPMGAGENAYATERQLIIAKCQPSLHSLLVVVWAPLVQIIMINTSAVFAVDGREGGSMGPPFELFVKGVWTFYLGISYIILLTNRYRLHPEYMIARIALEVVTFALIFTKMVLKYYAFQKARQSFALGRNPHLISGYMKQQSSQQTSHHGELVVVEDAPPPLLVMGEEKRHVEKQPLGYVFKDDSWTSLHNNGLVTIDRVWRLDNLLPTSTLKPQKDLCFSFALFKLLRCRFARYKVRNNAGSKDAFSFFWSLLLKDGERDRVFLVVWDELSFLHDYYYSSLPIYYSNYWLPILGIFISLLCIAWCCFLLTRPLVWLVVRTNGGIYFPQIMCTICCIRKQRVGQTWVKQLVGQTWVKQLVGHDDTWDKDYGSMYLDLVPVFLLLVVVVMTEVRDIASYICSNWTKVALICHLHWDEKIGQCSILGIRSSTTTLLVSLRRLLHLPDQKRKVKVPATVKVCIMEVLRSSRNGHLSNGTACLRRRGQVGEILLWACNNKSTSRTILTWHIATSILEVRYKHLDDEEQGSSTNNYKISATRLSRYCAYLVTWCPELLPDDDEWSRSLYKDIKKDAERVLAGYTAGGSLTLEARCQRLIKTLAANAKHEVLKEGARLGEQLVELMVVKGEDVAVWKLMAEFWSEMILYVAPSDNLNGHKETIARGGELITLLWVLLFHAGIVSRPGEEDGAAATSAGAV</sequence>
<feature type="transmembrane region" description="Helical" evidence="1">
    <location>
        <begin position="101"/>
        <end position="126"/>
    </location>
</feature>
<evidence type="ECO:0000313" key="4">
    <source>
        <dbReference type="Proteomes" id="UP000823388"/>
    </source>
</evidence>
<reference evidence="3 4" key="1">
    <citation type="submission" date="2020-05" db="EMBL/GenBank/DDBJ databases">
        <title>WGS assembly of Panicum virgatum.</title>
        <authorList>
            <person name="Lovell J.T."/>
            <person name="Jenkins J."/>
            <person name="Shu S."/>
            <person name="Juenger T.E."/>
            <person name="Schmutz J."/>
        </authorList>
    </citation>
    <scope>NUCLEOTIDE SEQUENCE [LARGE SCALE GENOMIC DNA]</scope>
    <source>
        <strain evidence="4">cv. AP13</strain>
    </source>
</reference>
<comment type="caution">
    <text evidence="3">The sequence shown here is derived from an EMBL/GenBank/DDBJ whole genome shotgun (WGS) entry which is preliminary data.</text>
</comment>
<proteinExistence type="predicted"/>
<feature type="transmembrane region" description="Helical" evidence="1">
    <location>
        <begin position="169"/>
        <end position="189"/>
    </location>
</feature>
<dbReference type="InterPro" id="IPR025315">
    <property type="entry name" value="DUF4220"/>
</dbReference>
<evidence type="ECO:0000259" key="2">
    <source>
        <dbReference type="Pfam" id="PF13968"/>
    </source>
</evidence>
<name>A0A8T0W2Z0_PANVG</name>